<keyword evidence="4" id="KW-0238">DNA-binding</keyword>
<dbReference type="InterPro" id="IPR025662">
    <property type="entry name" value="Sigma_54_int_dom_ATP-bd_1"/>
</dbReference>
<dbReference type="InterPro" id="IPR003593">
    <property type="entry name" value="AAA+_ATPase"/>
</dbReference>
<dbReference type="EMBL" id="JAACJS010000015">
    <property type="protein sequence ID" value="NCI50534.1"/>
    <property type="molecule type" value="Genomic_DNA"/>
</dbReference>
<dbReference type="InterPro" id="IPR058031">
    <property type="entry name" value="AAA_lid_NorR"/>
</dbReference>
<gene>
    <name evidence="10" type="ORF">GWC95_11410</name>
</gene>
<dbReference type="PROSITE" id="PS00675">
    <property type="entry name" value="SIGMA54_INTERACT_1"/>
    <property type="match status" value="1"/>
</dbReference>
<dbReference type="Pfam" id="PF00072">
    <property type="entry name" value="Response_reg"/>
    <property type="match status" value="1"/>
</dbReference>
<dbReference type="Pfam" id="PF02954">
    <property type="entry name" value="HTH_8"/>
    <property type="match status" value="1"/>
</dbReference>
<keyword evidence="5" id="KW-0804">Transcription</keyword>
<protein>
    <submittedName>
        <fullName evidence="10">Sigma-54-dependent Fis family transcriptional regulator</fullName>
    </submittedName>
</protein>
<dbReference type="InterPro" id="IPR011006">
    <property type="entry name" value="CheY-like_superfamily"/>
</dbReference>
<dbReference type="Gene3D" id="3.40.50.2300">
    <property type="match status" value="1"/>
</dbReference>
<comment type="caution">
    <text evidence="10">The sequence shown here is derived from an EMBL/GenBank/DDBJ whole genome shotgun (WGS) entry which is preliminary data.</text>
</comment>
<dbReference type="Gene3D" id="1.10.8.60">
    <property type="match status" value="1"/>
</dbReference>
<dbReference type="Pfam" id="PF25601">
    <property type="entry name" value="AAA_lid_14"/>
    <property type="match status" value="1"/>
</dbReference>
<feature type="region of interest" description="Disordered" evidence="7">
    <location>
        <begin position="418"/>
        <end position="451"/>
    </location>
</feature>
<dbReference type="SUPFAM" id="SSF46689">
    <property type="entry name" value="Homeodomain-like"/>
    <property type="match status" value="1"/>
</dbReference>
<proteinExistence type="predicted"/>
<keyword evidence="6" id="KW-0597">Phosphoprotein</keyword>
<dbReference type="SUPFAM" id="SSF52540">
    <property type="entry name" value="P-loop containing nucleoside triphosphate hydrolases"/>
    <property type="match status" value="1"/>
</dbReference>
<evidence type="ECO:0000259" key="8">
    <source>
        <dbReference type="PROSITE" id="PS50045"/>
    </source>
</evidence>
<keyword evidence="2" id="KW-0067">ATP-binding</keyword>
<keyword evidence="3" id="KW-0805">Transcription regulation</keyword>
<dbReference type="CDD" id="cd00009">
    <property type="entry name" value="AAA"/>
    <property type="match status" value="1"/>
</dbReference>
<dbReference type="PANTHER" id="PTHR32071">
    <property type="entry name" value="TRANSCRIPTIONAL REGULATORY PROTEIN"/>
    <property type="match status" value="1"/>
</dbReference>
<reference evidence="10 11" key="1">
    <citation type="submission" date="2020-01" db="EMBL/GenBank/DDBJ databases">
        <title>Genome analysis.</title>
        <authorList>
            <person name="Wu S."/>
            <person name="Wang G."/>
        </authorList>
    </citation>
    <scope>NUCLEOTIDE SEQUENCE [LARGE SCALE GENOMIC DNA]</scope>
    <source>
        <strain evidence="10 11">SYL130</strain>
    </source>
</reference>
<feature type="domain" description="Response regulatory" evidence="9">
    <location>
        <begin position="3"/>
        <end position="117"/>
    </location>
</feature>
<evidence type="ECO:0000256" key="3">
    <source>
        <dbReference type="ARBA" id="ARBA00023015"/>
    </source>
</evidence>
<dbReference type="Gene3D" id="1.10.10.60">
    <property type="entry name" value="Homeodomain-like"/>
    <property type="match status" value="1"/>
</dbReference>
<name>A0ABW9ZTR5_9BACT</name>
<dbReference type="CDD" id="cd00156">
    <property type="entry name" value="REC"/>
    <property type="match status" value="1"/>
</dbReference>
<dbReference type="InterPro" id="IPR027417">
    <property type="entry name" value="P-loop_NTPase"/>
</dbReference>
<keyword evidence="11" id="KW-1185">Reference proteome</keyword>
<evidence type="ECO:0000256" key="5">
    <source>
        <dbReference type="ARBA" id="ARBA00023163"/>
    </source>
</evidence>
<feature type="compositionally biased region" description="Basic and acidic residues" evidence="7">
    <location>
        <begin position="135"/>
        <end position="147"/>
    </location>
</feature>
<feature type="modified residue" description="4-aspartylphosphate" evidence="6">
    <location>
        <position position="52"/>
    </location>
</feature>
<dbReference type="SUPFAM" id="SSF52172">
    <property type="entry name" value="CheY-like"/>
    <property type="match status" value="1"/>
</dbReference>
<dbReference type="PROSITE" id="PS50045">
    <property type="entry name" value="SIGMA54_INTERACT_4"/>
    <property type="match status" value="1"/>
</dbReference>
<evidence type="ECO:0000313" key="10">
    <source>
        <dbReference type="EMBL" id="NCI50534.1"/>
    </source>
</evidence>
<dbReference type="InterPro" id="IPR002197">
    <property type="entry name" value="HTH_Fis"/>
</dbReference>
<evidence type="ECO:0000259" key="9">
    <source>
        <dbReference type="PROSITE" id="PS50110"/>
    </source>
</evidence>
<feature type="domain" description="Sigma-54 factor interaction" evidence="8">
    <location>
        <begin position="156"/>
        <end position="385"/>
    </location>
</feature>
<accession>A0ABW9ZTR5</accession>
<dbReference type="RefSeq" id="WP_161818853.1">
    <property type="nucleotide sequence ID" value="NZ_JAACJS010000015.1"/>
</dbReference>
<dbReference type="PROSITE" id="PS00688">
    <property type="entry name" value="SIGMA54_INTERACT_3"/>
    <property type="match status" value="1"/>
</dbReference>
<dbReference type="PROSITE" id="PS00676">
    <property type="entry name" value="SIGMA54_INTERACT_2"/>
    <property type="match status" value="1"/>
</dbReference>
<evidence type="ECO:0000256" key="4">
    <source>
        <dbReference type="ARBA" id="ARBA00023125"/>
    </source>
</evidence>
<evidence type="ECO:0000256" key="2">
    <source>
        <dbReference type="ARBA" id="ARBA00022840"/>
    </source>
</evidence>
<organism evidence="10 11">
    <name type="scientific">Sediminibacterium roseum</name>
    <dbReference type="NCBI Taxonomy" id="1978412"/>
    <lineage>
        <taxon>Bacteria</taxon>
        <taxon>Pseudomonadati</taxon>
        <taxon>Bacteroidota</taxon>
        <taxon>Chitinophagia</taxon>
        <taxon>Chitinophagales</taxon>
        <taxon>Chitinophagaceae</taxon>
        <taxon>Sediminibacterium</taxon>
    </lineage>
</organism>
<evidence type="ECO:0000256" key="6">
    <source>
        <dbReference type="PROSITE-ProRule" id="PRU00169"/>
    </source>
</evidence>
<sequence length="518" mass="58798">MNKILIIDDDLDMCRLLDRFLTRNNFDVKFAHTGKKALEELEKNTPDVILCDFRLEDTDGKDLLIQIKERTPQVPVIIITGYSDIKVAVEVIKHGAYDYITKPLFPEEILVTIKKAISLSQEPGAQHNGIAQPVKESKSEGKPSAEKKVKPTGKYIFSDSNEFRPILKQMDLVAPTNYSVIIYGESGSGKEAIAQEIHSRSKRKSAPFIAIDCGALSKELAGSELFGHEKGSFTGALNQKLGNLELANGGTVFLDEIANLPYDVQVSLLRVVQERKMRRLGGSKDIDLDIRIIVASNEKLWDESKRGRFREDLYHRFNEFSINVPPLRERRSDILMFAHFFLDQTNNDLDKNVKGFKPEVENIFRSYYWPGNLRELKNVVKRSALLADNEWIDVTVLPFELVNHNKLAFDTVYREPETDRRPAATAERSTDDYTTTSSYASPTASSAETEDKTIEVKHKAVEVSSHALKAVSIDAEYEMIVQALKKANYNKSKAAKLLNVDRKTLYNKMKQYNEFNEH</sequence>
<keyword evidence="1" id="KW-0547">Nucleotide-binding</keyword>
<dbReference type="InterPro" id="IPR001789">
    <property type="entry name" value="Sig_transdc_resp-reg_receiver"/>
</dbReference>
<dbReference type="PROSITE" id="PS50110">
    <property type="entry name" value="RESPONSE_REGULATORY"/>
    <property type="match status" value="1"/>
</dbReference>
<feature type="compositionally biased region" description="Low complexity" evidence="7">
    <location>
        <begin position="432"/>
        <end position="447"/>
    </location>
</feature>
<dbReference type="SMART" id="SM00448">
    <property type="entry name" value="REC"/>
    <property type="match status" value="1"/>
</dbReference>
<dbReference type="Gene3D" id="3.40.50.300">
    <property type="entry name" value="P-loop containing nucleotide triphosphate hydrolases"/>
    <property type="match status" value="1"/>
</dbReference>
<dbReference type="Pfam" id="PF00158">
    <property type="entry name" value="Sigma54_activat"/>
    <property type="match status" value="1"/>
</dbReference>
<evidence type="ECO:0000256" key="1">
    <source>
        <dbReference type="ARBA" id="ARBA00022741"/>
    </source>
</evidence>
<evidence type="ECO:0000256" key="7">
    <source>
        <dbReference type="SAM" id="MobiDB-lite"/>
    </source>
</evidence>
<dbReference type="InterPro" id="IPR025943">
    <property type="entry name" value="Sigma_54_int_dom_ATP-bd_2"/>
</dbReference>
<dbReference type="InterPro" id="IPR002078">
    <property type="entry name" value="Sigma_54_int"/>
</dbReference>
<feature type="region of interest" description="Disordered" evidence="7">
    <location>
        <begin position="124"/>
        <end position="147"/>
    </location>
</feature>
<dbReference type="InterPro" id="IPR025944">
    <property type="entry name" value="Sigma_54_int_dom_CS"/>
</dbReference>
<dbReference type="PRINTS" id="PR01590">
    <property type="entry name" value="HTHFIS"/>
</dbReference>
<evidence type="ECO:0000313" key="11">
    <source>
        <dbReference type="Proteomes" id="UP000753802"/>
    </source>
</evidence>
<dbReference type="SMART" id="SM00382">
    <property type="entry name" value="AAA"/>
    <property type="match status" value="1"/>
</dbReference>
<dbReference type="PANTHER" id="PTHR32071:SF81">
    <property type="entry name" value="PROPIONATE CATABOLISM OPERON REGULATORY PROTEIN"/>
    <property type="match status" value="1"/>
</dbReference>
<dbReference type="Proteomes" id="UP000753802">
    <property type="component" value="Unassembled WGS sequence"/>
</dbReference>
<dbReference type="InterPro" id="IPR009057">
    <property type="entry name" value="Homeodomain-like_sf"/>
</dbReference>